<feature type="active site" description="Acyl-thioester intermediate" evidence="9">
    <location>
        <position position="123"/>
    </location>
</feature>
<evidence type="ECO:0000256" key="4">
    <source>
        <dbReference type="ARBA" id="ARBA00012705"/>
    </source>
</evidence>
<evidence type="ECO:0000256" key="3">
    <source>
        <dbReference type="ARBA" id="ARBA00011881"/>
    </source>
</evidence>
<feature type="non-terminal residue" evidence="13">
    <location>
        <position position="1"/>
    </location>
</feature>
<dbReference type="GO" id="GO:0003985">
    <property type="term" value="F:acetyl-CoA C-acetyltransferase activity"/>
    <property type="evidence" value="ECO:0007669"/>
    <property type="project" value="UniProtKB-EC"/>
</dbReference>
<evidence type="ECO:0000259" key="11">
    <source>
        <dbReference type="Pfam" id="PF00108"/>
    </source>
</evidence>
<dbReference type="EMBL" id="LYCR01000167">
    <property type="protein sequence ID" value="OGM39961.1"/>
    <property type="molecule type" value="Genomic_DNA"/>
</dbReference>
<evidence type="ECO:0000256" key="2">
    <source>
        <dbReference type="ARBA" id="ARBA00010982"/>
    </source>
</evidence>
<feature type="domain" description="Thiolase C-terminal" evidence="12">
    <location>
        <begin position="306"/>
        <end position="427"/>
    </location>
</feature>
<dbReference type="Pfam" id="PF02803">
    <property type="entry name" value="Thiolase_C"/>
    <property type="match status" value="1"/>
</dbReference>
<organism evidence="13 14">
    <name type="scientific">Aspergillus bombycis</name>
    <dbReference type="NCBI Taxonomy" id="109264"/>
    <lineage>
        <taxon>Eukaryota</taxon>
        <taxon>Fungi</taxon>
        <taxon>Dikarya</taxon>
        <taxon>Ascomycota</taxon>
        <taxon>Pezizomycotina</taxon>
        <taxon>Eurotiomycetes</taxon>
        <taxon>Eurotiomycetidae</taxon>
        <taxon>Eurotiales</taxon>
        <taxon>Aspergillaceae</taxon>
        <taxon>Aspergillus</taxon>
    </lineage>
</organism>
<evidence type="ECO:0000256" key="8">
    <source>
        <dbReference type="ARBA" id="ARBA00037924"/>
    </source>
</evidence>
<dbReference type="PIRSF" id="PIRSF000429">
    <property type="entry name" value="Ac-CoA_Ac_transf"/>
    <property type="match status" value="1"/>
</dbReference>
<keyword evidence="5 10" id="KW-0808">Transferase</keyword>
<dbReference type="Proteomes" id="UP000179179">
    <property type="component" value="Unassembled WGS sequence"/>
</dbReference>
<feature type="domain" description="Thiolase N-terminal" evidence="11">
    <location>
        <begin position="38"/>
        <end position="298"/>
    </location>
</feature>
<protein>
    <recommendedName>
        <fullName evidence="4">acetyl-CoA C-acetyltransferase</fullName>
        <ecNumber evidence="4">2.3.1.9</ecNumber>
    </recommendedName>
</protein>
<keyword evidence="14" id="KW-1185">Reference proteome</keyword>
<dbReference type="STRING" id="109264.A0A1F7ZKJ7"/>
<feature type="active site" description="Proton acceptor" evidence="9">
    <location>
        <position position="385"/>
    </location>
</feature>
<dbReference type="InterPro" id="IPR020616">
    <property type="entry name" value="Thiolase_N"/>
</dbReference>
<dbReference type="OrthoDB" id="5404651at2759"/>
<dbReference type="GeneID" id="34454649"/>
<proteinExistence type="inferred from homology"/>
<dbReference type="AlphaFoldDB" id="A0A1F7ZKJ7"/>
<dbReference type="SUPFAM" id="SSF53901">
    <property type="entry name" value="Thiolase-like"/>
    <property type="match status" value="2"/>
</dbReference>
<dbReference type="GO" id="GO:0006635">
    <property type="term" value="P:fatty acid beta-oxidation"/>
    <property type="evidence" value="ECO:0007669"/>
    <property type="project" value="TreeGrafter"/>
</dbReference>
<dbReference type="GO" id="GO:0005739">
    <property type="term" value="C:mitochondrion"/>
    <property type="evidence" value="ECO:0007669"/>
    <property type="project" value="TreeGrafter"/>
</dbReference>
<dbReference type="PROSITE" id="PS00737">
    <property type="entry name" value="THIOLASE_2"/>
    <property type="match status" value="1"/>
</dbReference>
<dbReference type="Pfam" id="PF00108">
    <property type="entry name" value="Thiolase_N"/>
    <property type="match status" value="1"/>
</dbReference>
<keyword evidence="6" id="KW-0630">Potassium</keyword>
<accession>A0A1F7ZKJ7</accession>
<evidence type="ECO:0000256" key="1">
    <source>
        <dbReference type="ARBA" id="ARBA00001958"/>
    </source>
</evidence>
<dbReference type="FunFam" id="3.40.47.10:FF:000007">
    <property type="entry name" value="acetyl-CoA acetyltransferase, mitochondrial"/>
    <property type="match status" value="1"/>
</dbReference>
<comment type="subunit">
    <text evidence="3">Homotetramer.</text>
</comment>
<dbReference type="InterPro" id="IPR020613">
    <property type="entry name" value="Thiolase_CS"/>
</dbReference>
<evidence type="ECO:0000256" key="7">
    <source>
        <dbReference type="ARBA" id="ARBA00023315"/>
    </source>
</evidence>
<name>A0A1F7ZKJ7_9EURO</name>
<comment type="cofactor">
    <cofactor evidence="1">
        <name>K(+)</name>
        <dbReference type="ChEBI" id="CHEBI:29103"/>
    </cofactor>
</comment>
<dbReference type="InterPro" id="IPR002155">
    <property type="entry name" value="Thiolase"/>
</dbReference>
<dbReference type="InterPro" id="IPR016039">
    <property type="entry name" value="Thiolase-like"/>
</dbReference>
<dbReference type="EC" id="2.3.1.9" evidence="4"/>
<dbReference type="PANTHER" id="PTHR18919:SF165">
    <property type="entry name" value="ACETYL-COA ACETYLTRANSFERASE"/>
    <property type="match status" value="1"/>
</dbReference>
<dbReference type="NCBIfam" id="TIGR01930">
    <property type="entry name" value="AcCoA-C-Actrans"/>
    <property type="match status" value="1"/>
</dbReference>
<dbReference type="PANTHER" id="PTHR18919">
    <property type="entry name" value="ACETYL-COA C-ACYLTRANSFERASE"/>
    <property type="match status" value="1"/>
</dbReference>
<evidence type="ECO:0000313" key="14">
    <source>
        <dbReference type="Proteomes" id="UP000179179"/>
    </source>
</evidence>
<dbReference type="Gene3D" id="3.40.47.10">
    <property type="match status" value="1"/>
</dbReference>
<comment type="pathway">
    <text evidence="8">Metabolic intermediate biosynthesis; (R)-mevalonate biosynthesis; (R)-mevalonate from acetyl-CoA: step 1/3.</text>
</comment>
<keyword evidence="7 10" id="KW-0012">Acyltransferase</keyword>
<feature type="active site" description="Proton acceptor" evidence="9">
    <location>
        <position position="415"/>
    </location>
</feature>
<evidence type="ECO:0000256" key="10">
    <source>
        <dbReference type="RuleBase" id="RU003557"/>
    </source>
</evidence>
<evidence type="ECO:0000313" key="13">
    <source>
        <dbReference type="EMBL" id="OGM39961.1"/>
    </source>
</evidence>
<evidence type="ECO:0000259" key="12">
    <source>
        <dbReference type="Pfam" id="PF02803"/>
    </source>
</evidence>
<dbReference type="GO" id="GO:0006696">
    <property type="term" value="P:ergosterol biosynthetic process"/>
    <property type="evidence" value="ECO:0007669"/>
    <property type="project" value="TreeGrafter"/>
</dbReference>
<dbReference type="PROSITE" id="PS00098">
    <property type="entry name" value="THIOLASE_1"/>
    <property type="match status" value="1"/>
</dbReference>
<reference evidence="13 14" key="1">
    <citation type="journal article" date="2016" name="Genome Biol. Evol.">
        <title>Draft genome sequence of an aflatoxigenic Aspergillus species, A. bombycis.</title>
        <authorList>
            <person name="Moore G.G."/>
            <person name="Mack B.M."/>
            <person name="Beltz S.B."/>
            <person name="Gilbert M.K."/>
        </authorList>
    </citation>
    <scope>NUCLEOTIDE SEQUENCE [LARGE SCALE GENOMIC DNA]</scope>
    <source>
        <strain evidence="14">NRRL 26010</strain>
    </source>
</reference>
<dbReference type="InterPro" id="IPR020617">
    <property type="entry name" value="Thiolase_C"/>
</dbReference>
<comment type="caution">
    <text evidence="13">The sequence shown here is derived from an EMBL/GenBank/DDBJ whole genome shotgun (WGS) entry which is preliminary data.</text>
</comment>
<dbReference type="InterPro" id="IPR020615">
    <property type="entry name" value="Thiolase_acyl_enz_int_AS"/>
</dbReference>
<dbReference type="CDD" id="cd00751">
    <property type="entry name" value="thiolase"/>
    <property type="match status" value="1"/>
</dbReference>
<evidence type="ECO:0000256" key="6">
    <source>
        <dbReference type="ARBA" id="ARBA00022958"/>
    </source>
</evidence>
<evidence type="ECO:0000256" key="9">
    <source>
        <dbReference type="PIRSR" id="PIRSR000429-1"/>
    </source>
</evidence>
<evidence type="ECO:0000256" key="5">
    <source>
        <dbReference type="ARBA" id="ARBA00022679"/>
    </source>
</evidence>
<comment type="similarity">
    <text evidence="2 10">Belongs to the thiolase-like superfamily. Thiolase family.</text>
</comment>
<gene>
    <name evidence="13" type="ORF">ABOM_011259</name>
</gene>
<dbReference type="RefSeq" id="XP_022383678.1">
    <property type="nucleotide sequence ID" value="XM_022538387.1"/>
</dbReference>
<sequence length="430" mass="44194">YVPLTTYRTPLNASPDISLWLESSNQLSQANMSSLPPVYIVSSARTPVGSFLGSLSSLTAPQLGSHAIKAALSKADGIKPSDVQEVFFGNVISANVGQNPARQCALGAGLDESTVCTTVNKVCASGLKAVILGAQTIMTGNADIVVAGGAESMSNAPHYLPNLRTGAKYGNQSLVDGIMKDGLTDAGKQELMGLQAEECAQDHGFSRAQQDDYAIRTYEKAQAAQKAGFFDEEIAPIELPGFRGKPGVTVAHDEEPKNLNPDKLRAIKPAFIPGSGTVTAPNSSPLNDGAAAVVLVSEAKLKELNLKPVAKILGWGDAAQQPSKFTTAPALAIPKALTHAGVAQNAVDAFEINEAFSVVALANMKLLGLAEDKVNIHGGAVAIGHPIGASGARILTTLLGVLKAKKGKIGCAGICNGGGGASAIVVESLV</sequence>